<dbReference type="Pfam" id="PF14310">
    <property type="entry name" value="Fn3-like"/>
    <property type="match status" value="1"/>
</dbReference>
<evidence type="ECO:0000256" key="1">
    <source>
        <dbReference type="ARBA" id="ARBA00000448"/>
    </source>
</evidence>
<feature type="domain" description="PA14" evidence="8">
    <location>
        <begin position="422"/>
        <end position="589"/>
    </location>
</feature>
<dbReference type="InterPro" id="IPR037524">
    <property type="entry name" value="PA14/GLEYA"/>
</dbReference>
<keyword evidence="6 7" id="KW-0326">Glycosidase</keyword>
<keyword evidence="5 7" id="KW-0119">Carbohydrate metabolism</keyword>
<dbReference type="PROSITE" id="PS51820">
    <property type="entry name" value="PA14"/>
    <property type="match status" value="1"/>
</dbReference>
<dbReference type="STRING" id="1684307.A0A316UK83"/>
<dbReference type="OrthoDB" id="47059at2759"/>
<dbReference type="AlphaFoldDB" id="A0A316UK83"/>
<dbReference type="InterPro" id="IPR050288">
    <property type="entry name" value="Cellulose_deg_GH3"/>
</dbReference>
<name>A0A316UK83_9BASI</name>
<dbReference type="GeneID" id="37017141"/>
<comment type="similarity">
    <text evidence="2 7">Belongs to the glycosyl hydrolase 3 family.</text>
</comment>
<evidence type="ECO:0000256" key="7">
    <source>
        <dbReference type="RuleBase" id="RU361161"/>
    </source>
</evidence>
<evidence type="ECO:0000259" key="8">
    <source>
        <dbReference type="PROSITE" id="PS51820"/>
    </source>
</evidence>
<protein>
    <recommendedName>
        <fullName evidence="3 7">beta-glucosidase</fullName>
        <ecNumber evidence="3 7">3.2.1.21</ecNumber>
    </recommendedName>
</protein>
<dbReference type="InterPro" id="IPR019800">
    <property type="entry name" value="Glyco_hydro_3_AS"/>
</dbReference>
<dbReference type="InterPro" id="IPR002772">
    <property type="entry name" value="Glyco_hydro_3_C"/>
</dbReference>
<dbReference type="PANTHER" id="PTHR42715:SF10">
    <property type="entry name" value="BETA-GLUCOSIDASE"/>
    <property type="match status" value="1"/>
</dbReference>
<keyword evidence="10" id="KW-1185">Reference proteome</keyword>
<dbReference type="PANTHER" id="PTHR42715">
    <property type="entry name" value="BETA-GLUCOSIDASE"/>
    <property type="match status" value="1"/>
</dbReference>
<reference evidence="9 10" key="1">
    <citation type="journal article" date="2018" name="Mol. Biol. Evol.">
        <title>Broad Genomic Sampling Reveals a Smut Pathogenic Ancestry of the Fungal Clade Ustilaginomycotina.</title>
        <authorList>
            <person name="Kijpornyongpan T."/>
            <person name="Mondo S.J."/>
            <person name="Barry K."/>
            <person name="Sandor L."/>
            <person name="Lee J."/>
            <person name="Lipzen A."/>
            <person name="Pangilinan J."/>
            <person name="LaButti K."/>
            <person name="Hainaut M."/>
            <person name="Henrissat B."/>
            <person name="Grigoriev I.V."/>
            <person name="Spatafora J.W."/>
            <person name="Aime M.C."/>
        </authorList>
    </citation>
    <scope>NUCLEOTIDE SEQUENCE [LARGE SCALE GENOMIC DNA]</scope>
    <source>
        <strain evidence="9 10">MCA 4718</strain>
    </source>
</reference>
<dbReference type="InterPro" id="IPR013783">
    <property type="entry name" value="Ig-like_fold"/>
</dbReference>
<dbReference type="SUPFAM" id="SSF52279">
    <property type="entry name" value="Beta-D-glucan exohydrolase, C-terminal domain"/>
    <property type="match status" value="1"/>
</dbReference>
<evidence type="ECO:0000313" key="9">
    <source>
        <dbReference type="EMBL" id="PWN23635.1"/>
    </source>
</evidence>
<proteinExistence type="inferred from homology"/>
<dbReference type="UniPathway" id="UPA00696"/>
<evidence type="ECO:0000256" key="4">
    <source>
        <dbReference type="ARBA" id="ARBA00022801"/>
    </source>
</evidence>
<dbReference type="Proteomes" id="UP000245942">
    <property type="component" value="Unassembled WGS sequence"/>
</dbReference>
<dbReference type="GO" id="GO:0008422">
    <property type="term" value="F:beta-glucosidase activity"/>
    <property type="evidence" value="ECO:0007669"/>
    <property type="project" value="UniProtKB-EC"/>
</dbReference>
<dbReference type="GO" id="GO:0030245">
    <property type="term" value="P:cellulose catabolic process"/>
    <property type="evidence" value="ECO:0007669"/>
    <property type="project" value="UniProtKB-UniPathway"/>
</dbReference>
<dbReference type="Pfam" id="PF00933">
    <property type="entry name" value="Glyco_hydro_3"/>
    <property type="match status" value="2"/>
</dbReference>
<dbReference type="EMBL" id="KZ819321">
    <property type="protein sequence ID" value="PWN23635.1"/>
    <property type="molecule type" value="Genomic_DNA"/>
</dbReference>
<dbReference type="EC" id="3.2.1.21" evidence="3 7"/>
<evidence type="ECO:0000256" key="6">
    <source>
        <dbReference type="ARBA" id="ARBA00023295"/>
    </source>
</evidence>
<comment type="catalytic activity">
    <reaction evidence="1 7">
        <text>Hydrolysis of terminal, non-reducing beta-D-glucosyl residues with release of beta-D-glucose.</text>
        <dbReference type="EC" id="3.2.1.21"/>
    </reaction>
</comment>
<keyword evidence="4 7" id="KW-0378">Hydrolase</keyword>
<accession>A0A316UK83</accession>
<evidence type="ECO:0000256" key="2">
    <source>
        <dbReference type="ARBA" id="ARBA00005336"/>
    </source>
</evidence>
<dbReference type="Gene3D" id="2.60.40.10">
    <property type="entry name" value="Immunoglobulins"/>
    <property type="match status" value="1"/>
</dbReference>
<dbReference type="InterPro" id="IPR026891">
    <property type="entry name" value="Fn3-like"/>
</dbReference>
<dbReference type="RefSeq" id="XP_025350795.1">
    <property type="nucleotide sequence ID" value="XM_025495407.1"/>
</dbReference>
<dbReference type="Gene3D" id="3.40.50.1700">
    <property type="entry name" value="Glycoside hydrolase family 3 C-terminal domain"/>
    <property type="match status" value="1"/>
</dbReference>
<evidence type="ECO:0000256" key="5">
    <source>
        <dbReference type="ARBA" id="ARBA00023277"/>
    </source>
</evidence>
<dbReference type="InterPro" id="IPR036962">
    <property type="entry name" value="Glyco_hydro_3_N_sf"/>
</dbReference>
<comment type="pathway">
    <text evidence="7">Glycan metabolism; cellulose degradation.</text>
</comment>
<keyword evidence="7" id="KW-0624">Polysaccharide degradation</keyword>
<dbReference type="InterPro" id="IPR001764">
    <property type="entry name" value="Glyco_hydro_3_N"/>
</dbReference>
<dbReference type="Gene3D" id="2.60.120.260">
    <property type="entry name" value="Galactose-binding domain-like"/>
    <property type="match status" value="1"/>
</dbReference>
<dbReference type="SUPFAM" id="SSF51445">
    <property type="entry name" value="(Trans)glycosidases"/>
    <property type="match status" value="1"/>
</dbReference>
<dbReference type="InterPro" id="IPR017853">
    <property type="entry name" value="GH"/>
</dbReference>
<dbReference type="SUPFAM" id="SSF56988">
    <property type="entry name" value="Anthrax protective antigen"/>
    <property type="match status" value="1"/>
</dbReference>
<evidence type="ECO:0000256" key="3">
    <source>
        <dbReference type="ARBA" id="ARBA00012744"/>
    </source>
</evidence>
<dbReference type="Pfam" id="PF01915">
    <property type="entry name" value="Glyco_hydro_3_C"/>
    <property type="match status" value="1"/>
</dbReference>
<dbReference type="InterPro" id="IPR036881">
    <property type="entry name" value="Glyco_hydro_3_C_sf"/>
</dbReference>
<gene>
    <name evidence="9" type="ORF">BCV69DRAFT_6254</name>
</gene>
<sequence>MSYVHLLSQLTLEEKIQLTAGQDFWRTFSLPRHSIPYAKLTDGPNGARGGGDFQNSVPAALFPSPSCLSSTFDVSLARAMGEGIALDSLSKRCHISLAPTINITRDQRYGRAFENYGEDPLLSGHIGAHWTLGCQSVGVGATPKHFVLNEAEEDRRFSDSQVSQEAMREVYLEPFRTLFHEVAKGHKDGSDGEKSKVFGGQPACIMTAYNRVNGTSASENKFTLIDVLRKEWGWKGLVMSDWFALHSHALLTCDLEMPGPTIYRSPEAIKELIKKGDLSEADVDARATKVLELLEKIAPLGFVDSPDEEHEESIVDAGREEKIRTIATEGAVLLRNESETLPLDFVNRKTRKIALIGKPWKEPVQSGGGSANLTPQLAKPAFESLHEALDALPNGAGKDVELSYHFGCEIHRFPVEPKGEQRIPGGVKAEWFKGPHPPQPEDEDKEPAPLLEQHLAAPTLRAMDPKPDVLEANNFSLRATFSLVSQTAGRHKLGLTSLGNIRAIVTRQNGEEALDWKYEGARDVFSYFLDEYRTAQDGRVKMEAGEKVTVTLLYSPAQIEGDLAQQKSSAFRCGFDEEIDDKGEIEAAASLASSADVAIVMTAVGKDWESEGYDRPHLRLPRLQSELVERVAKAQKDTILVNVSGSAVELPFANQLKALVQTWYGGQEAGAAIVDILLGKGRAPASGRLCTTWPISVQDQPGGSSLELFPGKDLTGRGHPDVKYAEGRLVGYKWYEAKGIRPAHYFGSGIGGYTTFERKLLQVEAAIMKQEKKVEVAVEVTNTGKRSGKDVVQVYIAPPSDLIQGDVPHKELAAFSSVHLSAGEKTTLRLSVGERAFSHWRQDEQGGSGHWEVVPGEYHVILASSADPKDEIAREPVTVEKGWTWSGLGIV</sequence>
<dbReference type="SMART" id="SM01217">
    <property type="entry name" value="Fn3_like"/>
    <property type="match status" value="1"/>
</dbReference>
<dbReference type="Gene3D" id="3.20.20.300">
    <property type="entry name" value="Glycoside hydrolase, family 3, N-terminal domain"/>
    <property type="match status" value="1"/>
</dbReference>
<organism evidence="9 10">
    <name type="scientific">Pseudomicrostroma glucosiphilum</name>
    <dbReference type="NCBI Taxonomy" id="1684307"/>
    <lineage>
        <taxon>Eukaryota</taxon>
        <taxon>Fungi</taxon>
        <taxon>Dikarya</taxon>
        <taxon>Basidiomycota</taxon>
        <taxon>Ustilaginomycotina</taxon>
        <taxon>Exobasidiomycetes</taxon>
        <taxon>Microstromatales</taxon>
        <taxon>Microstromatales incertae sedis</taxon>
        <taxon>Pseudomicrostroma</taxon>
    </lineage>
</organism>
<dbReference type="PROSITE" id="PS00775">
    <property type="entry name" value="GLYCOSYL_HYDROL_F3"/>
    <property type="match status" value="1"/>
</dbReference>
<evidence type="ECO:0000313" key="10">
    <source>
        <dbReference type="Proteomes" id="UP000245942"/>
    </source>
</evidence>
<dbReference type="PRINTS" id="PR00133">
    <property type="entry name" value="GLHYDRLASE3"/>
</dbReference>